<feature type="compositionally biased region" description="Polar residues" evidence="1">
    <location>
        <begin position="133"/>
        <end position="158"/>
    </location>
</feature>
<feature type="region of interest" description="Disordered" evidence="1">
    <location>
        <begin position="182"/>
        <end position="207"/>
    </location>
</feature>
<name>G0MHA1_CAEBE</name>
<gene>
    <name evidence="2" type="ORF">CAEBREN_03859</name>
</gene>
<reference evidence="3" key="1">
    <citation type="submission" date="2011-07" db="EMBL/GenBank/DDBJ databases">
        <authorList>
            <consortium name="Caenorhabditis brenneri Sequencing and Analysis Consortium"/>
            <person name="Wilson R.K."/>
        </authorList>
    </citation>
    <scope>NUCLEOTIDE SEQUENCE [LARGE SCALE GENOMIC DNA]</scope>
    <source>
        <strain evidence="3">PB2801</strain>
    </source>
</reference>
<sequence length="377" mass="43142">MDPSILDLVCEDKDYNVPGSTHNIHRPIPIAHLSHPRPMVLNQANTLAAFLYNVRQLNCHMKDVVFTVFSCLIMNGYIPDQPGLLVLLRLIEPKLTTETFIEILEASSSQMKQVLQKFCQAEGSAFKAIASSVPDSSSTMPGQAEQTSHTEETPTIFNSEDVPPKIRPERFADFEIQTNRVRSESEVSAPLSPIVQTGSSTDTKLMEPSPQPVAIFDPHQPIKQEPEEPLDEEFYEEVENKTRYSARLRGSASSRKRGYICDDTHESRKIIKYSIEDDDEGEDIQVTFYRCCELHKSNKCIRHLLKVRNELRWVSCDNCQKWYHCFWIYGKNIEYKAEEFFCCGNKKTQNKSFKRALTGIIRDNVVSKREAAKKRGN</sequence>
<organism evidence="3">
    <name type="scientific">Caenorhabditis brenneri</name>
    <name type="common">Nematode worm</name>
    <dbReference type="NCBI Taxonomy" id="135651"/>
    <lineage>
        <taxon>Eukaryota</taxon>
        <taxon>Metazoa</taxon>
        <taxon>Ecdysozoa</taxon>
        <taxon>Nematoda</taxon>
        <taxon>Chromadorea</taxon>
        <taxon>Rhabditida</taxon>
        <taxon>Rhabditina</taxon>
        <taxon>Rhabditomorpha</taxon>
        <taxon>Rhabditoidea</taxon>
        <taxon>Rhabditidae</taxon>
        <taxon>Peloderinae</taxon>
        <taxon>Caenorhabditis</taxon>
    </lineage>
</organism>
<accession>G0MHA1</accession>
<evidence type="ECO:0000313" key="2">
    <source>
        <dbReference type="EMBL" id="EGT58045.1"/>
    </source>
</evidence>
<evidence type="ECO:0000256" key="1">
    <source>
        <dbReference type="SAM" id="MobiDB-lite"/>
    </source>
</evidence>
<dbReference type="Proteomes" id="UP000008068">
    <property type="component" value="Unassembled WGS sequence"/>
</dbReference>
<proteinExistence type="predicted"/>
<dbReference type="CDD" id="cd15517">
    <property type="entry name" value="PHD_TCF19_like"/>
    <property type="match status" value="1"/>
</dbReference>
<dbReference type="InParanoid" id="G0MHA1"/>
<protein>
    <submittedName>
        <fullName evidence="2">Uncharacterized protein</fullName>
    </submittedName>
</protein>
<keyword evidence="3" id="KW-1185">Reference proteome</keyword>
<dbReference type="HOGENOM" id="CLU_734106_0_0_1"/>
<dbReference type="EMBL" id="GL379794">
    <property type="protein sequence ID" value="EGT58045.1"/>
    <property type="molecule type" value="Genomic_DNA"/>
</dbReference>
<dbReference type="AlphaFoldDB" id="G0MHA1"/>
<feature type="compositionally biased region" description="Polar residues" evidence="1">
    <location>
        <begin position="194"/>
        <end position="203"/>
    </location>
</feature>
<evidence type="ECO:0000313" key="3">
    <source>
        <dbReference type="Proteomes" id="UP000008068"/>
    </source>
</evidence>
<feature type="region of interest" description="Disordered" evidence="1">
    <location>
        <begin position="132"/>
        <end position="164"/>
    </location>
</feature>